<feature type="chain" id="PRO_5045159635" description="Choice-of-anchor A domain-containing protein" evidence="2">
    <location>
        <begin position="21"/>
        <end position="302"/>
    </location>
</feature>
<dbReference type="RefSeq" id="WP_344848296.1">
    <property type="nucleotide sequence ID" value="NZ_BAABDF010000007.1"/>
</dbReference>
<evidence type="ECO:0000259" key="3">
    <source>
        <dbReference type="Pfam" id="PF20597"/>
    </source>
</evidence>
<dbReference type="NCBIfam" id="TIGR04215">
    <property type="entry name" value="choice_anch_A"/>
    <property type="match status" value="1"/>
</dbReference>
<evidence type="ECO:0000256" key="1">
    <source>
        <dbReference type="SAM" id="Phobius"/>
    </source>
</evidence>
<dbReference type="Proteomes" id="UP001399917">
    <property type="component" value="Unassembled WGS sequence"/>
</dbReference>
<dbReference type="EMBL" id="BAABDF010000007">
    <property type="protein sequence ID" value="GAA3877375.1"/>
    <property type="molecule type" value="Genomic_DNA"/>
</dbReference>
<dbReference type="NCBIfam" id="TIGR03370">
    <property type="entry name" value="VPLPA-CTERM"/>
    <property type="match status" value="1"/>
</dbReference>
<keyword evidence="1" id="KW-0472">Membrane</keyword>
<gene>
    <name evidence="4" type="ORF">GCM10022404_28890</name>
</gene>
<dbReference type="InterPro" id="IPR026588">
    <property type="entry name" value="Choice_anch_A"/>
</dbReference>
<reference evidence="5" key="1">
    <citation type="journal article" date="2019" name="Int. J. Syst. Evol. Microbiol.">
        <title>The Global Catalogue of Microorganisms (GCM) 10K type strain sequencing project: providing services to taxonomists for standard genome sequencing and annotation.</title>
        <authorList>
            <consortium name="The Broad Institute Genomics Platform"/>
            <consortium name="The Broad Institute Genome Sequencing Center for Infectious Disease"/>
            <person name="Wu L."/>
            <person name="Ma J."/>
        </authorList>
    </citation>
    <scope>NUCLEOTIDE SEQUENCE [LARGE SCALE GENOMIC DNA]</scope>
    <source>
        <strain evidence="5">JCM 17190</strain>
    </source>
</reference>
<feature type="domain" description="Choice-of-anchor A" evidence="3">
    <location>
        <begin position="27"/>
        <end position="261"/>
    </location>
</feature>
<feature type="signal peptide" evidence="2">
    <location>
        <begin position="1"/>
        <end position="20"/>
    </location>
</feature>
<name>A0ABP7KI49_9RHOB</name>
<proteinExistence type="predicted"/>
<keyword evidence="1" id="KW-0812">Transmembrane</keyword>
<keyword evidence="1" id="KW-1133">Transmembrane helix</keyword>
<organism evidence="4 5">
    <name type="scientific">Celeribacter arenosi</name>
    <dbReference type="NCBI Taxonomy" id="792649"/>
    <lineage>
        <taxon>Bacteria</taxon>
        <taxon>Pseudomonadati</taxon>
        <taxon>Pseudomonadota</taxon>
        <taxon>Alphaproteobacteria</taxon>
        <taxon>Rhodobacterales</taxon>
        <taxon>Roseobacteraceae</taxon>
        <taxon>Celeribacter</taxon>
    </lineage>
</organism>
<accession>A0ABP7KI49</accession>
<keyword evidence="2" id="KW-0732">Signal</keyword>
<keyword evidence="5" id="KW-1185">Reference proteome</keyword>
<evidence type="ECO:0000256" key="2">
    <source>
        <dbReference type="SAM" id="SignalP"/>
    </source>
</evidence>
<feature type="transmembrane region" description="Helical" evidence="1">
    <location>
        <begin position="278"/>
        <end position="297"/>
    </location>
</feature>
<comment type="caution">
    <text evidence="4">The sequence shown here is derived from an EMBL/GenBank/DDBJ whole genome shotgun (WGS) entry which is preliminary data.</text>
</comment>
<dbReference type="Pfam" id="PF20597">
    <property type="entry name" value="pAdhesive_15"/>
    <property type="match status" value="1"/>
</dbReference>
<sequence>MKTLFTTAAVLLAGTIGAQAASLTAVELMNQYVLVTEGDVTGNNLHVHGRALVGGNIDMNGWAEINNVNADEAPMVADSVFDELVVLGDIKSDTRVNQSGDAAVQGSTNGKLYFNGGSLSSSFAAPENFVSVLETLSSDLAGLEATALTPAHNKLSITDGGIYSISATDLAKVGGFNYSFDTDETVIINVTGEAATFEANAEGMGKDLSRNVIWNFLSTTTVSLKSSIYGTVLAMGAEVKFTSDIEGSLLAQSVFAGAQVHTQSFRGDLPETPETPVVPLPAGFPLILTGLGAFALLRRRAA</sequence>
<protein>
    <recommendedName>
        <fullName evidence="3">Choice-of-anchor A domain-containing protein</fullName>
    </recommendedName>
</protein>
<evidence type="ECO:0000313" key="5">
    <source>
        <dbReference type="Proteomes" id="UP001399917"/>
    </source>
</evidence>
<dbReference type="InterPro" id="IPR022472">
    <property type="entry name" value="VPLPA-CTERM"/>
</dbReference>
<evidence type="ECO:0000313" key="4">
    <source>
        <dbReference type="EMBL" id="GAA3877375.1"/>
    </source>
</evidence>